<proteinExistence type="predicted"/>
<name>A0AAE3EAG6_9FIRM</name>
<dbReference type="InterPro" id="IPR012933">
    <property type="entry name" value="HicA_mRNA_interferase"/>
</dbReference>
<dbReference type="Pfam" id="PF07927">
    <property type="entry name" value="HicA_toxin"/>
    <property type="match status" value="1"/>
</dbReference>
<evidence type="ECO:0000313" key="1">
    <source>
        <dbReference type="EMBL" id="MCC2231103.1"/>
    </source>
</evidence>
<accession>A0AAE3EAG6</accession>
<gene>
    <name evidence="1" type="ORF">LKD81_08845</name>
</gene>
<dbReference type="AlphaFoldDB" id="A0AAE3EAG6"/>
<organism evidence="1 2">
    <name type="scientific">Hominifimenecus microfluidus</name>
    <dbReference type="NCBI Taxonomy" id="2885348"/>
    <lineage>
        <taxon>Bacteria</taxon>
        <taxon>Bacillati</taxon>
        <taxon>Bacillota</taxon>
        <taxon>Clostridia</taxon>
        <taxon>Lachnospirales</taxon>
        <taxon>Lachnospiraceae</taxon>
        <taxon>Hominifimenecus</taxon>
    </lineage>
</organism>
<reference evidence="1" key="1">
    <citation type="submission" date="2021-10" db="EMBL/GenBank/DDBJ databases">
        <title>Anaerobic single-cell dispensing facilitates the cultivation of human gut bacteria.</title>
        <authorList>
            <person name="Afrizal A."/>
        </authorList>
    </citation>
    <scope>NUCLEOTIDE SEQUENCE</scope>
    <source>
        <strain evidence="1">CLA-AA-H215</strain>
    </source>
</reference>
<protein>
    <submittedName>
        <fullName evidence="1">Type II toxin-antitoxin system HicA family toxin</fullName>
    </submittedName>
</protein>
<keyword evidence="2" id="KW-1185">Reference proteome</keyword>
<dbReference type="RefSeq" id="WP_308453623.1">
    <property type="nucleotide sequence ID" value="NZ_JAJEQR010000022.1"/>
</dbReference>
<evidence type="ECO:0000313" key="2">
    <source>
        <dbReference type="Proteomes" id="UP001198182"/>
    </source>
</evidence>
<dbReference type="Proteomes" id="UP001198182">
    <property type="component" value="Unassembled WGS sequence"/>
</dbReference>
<sequence length="85" mass="9692">MSKLEKAKIRIKSLPSDYTYSEARTLLCQLGFSEFNKGRTSGSRVQFYREADQEVVLLHKPHPGDVMKQGAVKQLFNFLTDLGEL</sequence>
<dbReference type="EMBL" id="JAJEQR010000022">
    <property type="protein sequence ID" value="MCC2231103.1"/>
    <property type="molecule type" value="Genomic_DNA"/>
</dbReference>
<comment type="caution">
    <text evidence="1">The sequence shown here is derived from an EMBL/GenBank/DDBJ whole genome shotgun (WGS) entry which is preliminary data.</text>
</comment>
<dbReference type="GO" id="GO:0003729">
    <property type="term" value="F:mRNA binding"/>
    <property type="evidence" value="ECO:0007669"/>
    <property type="project" value="InterPro"/>
</dbReference>